<accession>A0A8X6HTM2</accession>
<comment type="caution">
    <text evidence="2">The sequence shown here is derived from an EMBL/GenBank/DDBJ whole genome shotgun (WGS) entry which is preliminary data.</text>
</comment>
<name>A0A8X6HTM2_TRICU</name>
<protein>
    <submittedName>
        <fullName evidence="2">Uncharacterized protein</fullName>
    </submittedName>
</protein>
<sequence>MVIGRGRHAMFILFAGERIERHRIYEQRQYAMSAAALPRTAALSQDEMARCCPLRLSTTSHVRRPAAHGDEHAAAEPPSAHHVGTSPVHRRRHASRVIMQTKHTWYNRHAITATAKRMLYVVAARLLPAQAGYHGAIHRSHMRHGTPTLRAYVQRAAGRTGRENRVSYASGVTVQRDIAYAHRRILLHTHAAARHEPDSRARIRGTHRNGGRRPARLQHGRNTYAVHGDT</sequence>
<feature type="region of interest" description="Disordered" evidence="1">
    <location>
        <begin position="202"/>
        <end position="230"/>
    </location>
</feature>
<dbReference type="EMBL" id="BMAO01039219">
    <property type="protein sequence ID" value="GFR29912.1"/>
    <property type="molecule type" value="Genomic_DNA"/>
</dbReference>
<dbReference type="Proteomes" id="UP000887116">
    <property type="component" value="Unassembled WGS sequence"/>
</dbReference>
<dbReference type="AlphaFoldDB" id="A0A8X6HTM2"/>
<organism evidence="2 3">
    <name type="scientific">Trichonephila clavata</name>
    <name type="common">Joro spider</name>
    <name type="synonym">Nephila clavata</name>
    <dbReference type="NCBI Taxonomy" id="2740835"/>
    <lineage>
        <taxon>Eukaryota</taxon>
        <taxon>Metazoa</taxon>
        <taxon>Ecdysozoa</taxon>
        <taxon>Arthropoda</taxon>
        <taxon>Chelicerata</taxon>
        <taxon>Arachnida</taxon>
        <taxon>Araneae</taxon>
        <taxon>Araneomorphae</taxon>
        <taxon>Entelegynae</taxon>
        <taxon>Araneoidea</taxon>
        <taxon>Nephilidae</taxon>
        <taxon>Trichonephila</taxon>
    </lineage>
</organism>
<evidence type="ECO:0000256" key="1">
    <source>
        <dbReference type="SAM" id="MobiDB-lite"/>
    </source>
</evidence>
<keyword evidence="3" id="KW-1185">Reference proteome</keyword>
<feature type="compositionally biased region" description="Basic residues" evidence="1">
    <location>
        <begin position="202"/>
        <end position="219"/>
    </location>
</feature>
<gene>
    <name evidence="2" type="ORF">TNCT_58831</name>
</gene>
<proteinExistence type="predicted"/>
<feature type="region of interest" description="Disordered" evidence="1">
    <location>
        <begin position="62"/>
        <end position="93"/>
    </location>
</feature>
<reference evidence="2" key="1">
    <citation type="submission" date="2020-07" db="EMBL/GenBank/DDBJ databases">
        <title>Multicomponent nature underlies the extraordinary mechanical properties of spider dragline silk.</title>
        <authorList>
            <person name="Kono N."/>
            <person name="Nakamura H."/>
            <person name="Mori M."/>
            <person name="Yoshida Y."/>
            <person name="Ohtoshi R."/>
            <person name="Malay A.D."/>
            <person name="Moran D.A.P."/>
            <person name="Tomita M."/>
            <person name="Numata K."/>
            <person name="Arakawa K."/>
        </authorList>
    </citation>
    <scope>NUCLEOTIDE SEQUENCE</scope>
</reference>
<evidence type="ECO:0000313" key="2">
    <source>
        <dbReference type="EMBL" id="GFR29912.1"/>
    </source>
</evidence>
<evidence type="ECO:0000313" key="3">
    <source>
        <dbReference type="Proteomes" id="UP000887116"/>
    </source>
</evidence>